<dbReference type="EMBL" id="JANSHE010002700">
    <property type="protein sequence ID" value="KAJ2990006.1"/>
    <property type="molecule type" value="Genomic_DNA"/>
</dbReference>
<comment type="caution">
    <text evidence="1">The sequence shown here is derived from an EMBL/GenBank/DDBJ whole genome shotgun (WGS) entry which is preliminary data.</text>
</comment>
<dbReference type="Proteomes" id="UP001144978">
    <property type="component" value="Unassembled WGS sequence"/>
</dbReference>
<accession>A0ACC1PC75</accession>
<name>A0ACC1PC75_9APHY</name>
<keyword evidence="2" id="KW-1185">Reference proteome</keyword>
<protein>
    <submittedName>
        <fullName evidence="1">Uncharacterized protein</fullName>
    </submittedName>
</protein>
<sequence length="96" mass="10822">MTAAVPIAHTSSNADHLDLYLTVNSPVPKNSMRSPFCAASLHLLHRHRALRDDQLVSKLGHTDLARRMLPGEREHGVARDAREDDAIQWRRHKLDG</sequence>
<evidence type="ECO:0000313" key="2">
    <source>
        <dbReference type="Proteomes" id="UP001144978"/>
    </source>
</evidence>
<evidence type="ECO:0000313" key="1">
    <source>
        <dbReference type="EMBL" id="KAJ2990006.1"/>
    </source>
</evidence>
<organism evidence="1 2">
    <name type="scientific">Trametes sanguinea</name>
    <dbReference type="NCBI Taxonomy" id="158606"/>
    <lineage>
        <taxon>Eukaryota</taxon>
        <taxon>Fungi</taxon>
        <taxon>Dikarya</taxon>
        <taxon>Basidiomycota</taxon>
        <taxon>Agaricomycotina</taxon>
        <taxon>Agaricomycetes</taxon>
        <taxon>Polyporales</taxon>
        <taxon>Polyporaceae</taxon>
        <taxon>Trametes</taxon>
    </lineage>
</organism>
<proteinExistence type="predicted"/>
<reference evidence="1" key="1">
    <citation type="submission" date="2022-08" db="EMBL/GenBank/DDBJ databases">
        <title>Genome Sequence of Pycnoporus sanguineus.</title>
        <authorList>
            <person name="Buettner E."/>
        </authorList>
    </citation>
    <scope>NUCLEOTIDE SEQUENCE</scope>
    <source>
        <strain evidence="1">CG-C14</strain>
    </source>
</reference>
<gene>
    <name evidence="1" type="ORF">NUW54_g8609</name>
</gene>